<name>A0ABR4RA74_BORBO</name>
<dbReference type="Proteomes" id="UP000025756">
    <property type="component" value="Unassembled WGS sequence"/>
</dbReference>
<keyword evidence="2" id="KW-0472">Membrane</keyword>
<gene>
    <name evidence="3" type="ORF">L490_5204</name>
</gene>
<feature type="transmembrane region" description="Helical" evidence="2">
    <location>
        <begin position="311"/>
        <end position="332"/>
    </location>
</feature>
<keyword evidence="2" id="KW-0812">Transmembrane</keyword>
<keyword evidence="1" id="KW-0175">Coiled coil</keyword>
<comment type="caution">
    <text evidence="3">The sequence shown here is derived from an EMBL/GenBank/DDBJ whole genome shotgun (WGS) entry which is preliminary data.</text>
</comment>
<feature type="coiled-coil region" evidence="1">
    <location>
        <begin position="119"/>
        <end position="311"/>
    </location>
</feature>
<protein>
    <submittedName>
        <fullName evidence="3">N-acetyltransferase YedL</fullName>
    </submittedName>
</protein>
<keyword evidence="4" id="KW-1185">Reference proteome</keyword>
<dbReference type="RefSeq" id="WP_033474652.1">
    <property type="nucleotide sequence ID" value="NZ_JGWH01000131.1"/>
</dbReference>
<evidence type="ECO:0000256" key="2">
    <source>
        <dbReference type="SAM" id="Phobius"/>
    </source>
</evidence>
<organism evidence="3 4">
    <name type="scientific">Bordetella bronchiseptica 00-P-2796</name>
    <dbReference type="NCBI Taxonomy" id="1331199"/>
    <lineage>
        <taxon>Bacteria</taxon>
        <taxon>Pseudomonadati</taxon>
        <taxon>Pseudomonadota</taxon>
        <taxon>Betaproteobacteria</taxon>
        <taxon>Burkholderiales</taxon>
        <taxon>Alcaligenaceae</taxon>
        <taxon>Bordetella</taxon>
    </lineage>
</organism>
<keyword evidence="2" id="KW-1133">Transmembrane helix</keyword>
<dbReference type="EMBL" id="JGWH01000131">
    <property type="protein sequence ID" value="KCV32463.1"/>
    <property type="molecule type" value="Genomic_DNA"/>
</dbReference>
<evidence type="ECO:0000313" key="4">
    <source>
        <dbReference type="Proteomes" id="UP000025756"/>
    </source>
</evidence>
<evidence type="ECO:0000256" key="1">
    <source>
        <dbReference type="SAM" id="Coils"/>
    </source>
</evidence>
<accession>A0ABR4RA74</accession>
<evidence type="ECO:0000313" key="3">
    <source>
        <dbReference type="EMBL" id="KCV32463.1"/>
    </source>
</evidence>
<reference evidence="3 4" key="1">
    <citation type="submission" date="2014-03" db="EMBL/GenBank/DDBJ databases">
        <title>Genome sequence of Bordetella bronchiseptica.</title>
        <authorList>
            <person name="Harvill E."/>
            <person name="Goodfield L.L."/>
            <person name="Ivanov Y.V."/>
            <person name="Meyer J.A."/>
            <person name="Muse S.J."/>
            <person name="Jacobs N."/>
            <person name="Bendor L."/>
            <person name="Smallridge W.E."/>
            <person name="Brinkac L.M."/>
            <person name="Sanka R."/>
            <person name="Kim M."/>
            <person name="Losada L."/>
        </authorList>
    </citation>
    <scope>NUCLEOTIDE SEQUENCE [LARGE SCALE GENOMIC DNA]</scope>
    <source>
        <strain evidence="3 4">00-P-2796</strain>
    </source>
</reference>
<sequence>MGQSASAQELQIVEAFSSATVPEQVIRESNIKELINGISAARSSVKSTTKQLERARSEQKNGNLLTNWWNDRNDAVQDAQIDLSRTIGHLTEKTSQLLIVNTAISKVLHDQQGILLQQQSQLQHQASALQEQNEQILDQQKALERQQQEINAANKGLMEAKGISQEQAQKLVGCVTLVTEAEKRIDAANQELTQSVERYVQDSTAACVERLEELHAGLEQTLQANIQAFDSEIQAQHLNVDRKLECAAQGLERRLDAANQQLELAQQTQREAFSGTLTQMSADLRATADGLAHAEARLSQMQQALQRSRRAQIIATATAVTVAFAALAWQVLPVLRQAATVAQ</sequence>
<proteinExistence type="predicted"/>